<keyword evidence="2" id="KW-1185">Reference proteome</keyword>
<proteinExistence type="predicted"/>
<dbReference type="RefSeq" id="WP_276266018.1">
    <property type="nucleotide sequence ID" value="NZ_JARJLM010000328.1"/>
</dbReference>
<dbReference type="Proteomes" id="UP001216674">
    <property type="component" value="Unassembled WGS sequence"/>
</dbReference>
<organism evidence="1 2">
    <name type="scientific">Cupriavidus basilensis</name>
    <dbReference type="NCBI Taxonomy" id="68895"/>
    <lineage>
        <taxon>Bacteria</taxon>
        <taxon>Pseudomonadati</taxon>
        <taxon>Pseudomonadota</taxon>
        <taxon>Betaproteobacteria</taxon>
        <taxon>Burkholderiales</taxon>
        <taxon>Burkholderiaceae</taxon>
        <taxon>Cupriavidus</taxon>
    </lineage>
</organism>
<dbReference type="EMBL" id="JARJLM010000328">
    <property type="protein sequence ID" value="MDF3835141.1"/>
    <property type="molecule type" value="Genomic_DNA"/>
</dbReference>
<protein>
    <recommendedName>
        <fullName evidence="3">TolC family protein</fullName>
    </recommendedName>
</protein>
<evidence type="ECO:0000313" key="2">
    <source>
        <dbReference type="Proteomes" id="UP001216674"/>
    </source>
</evidence>
<name>A0ABT6AR93_9BURK</name>
<evidence type="ECO:0008006" key="3">
    <source>
        <dbReference type="Google" id="ProtNLM"/>
    </source>
</evidence>
<reference evidence="1 2" key="1">
    <citation type="submission" date="2023-03" db="EMBL/GenBank/DDBJ databases">
        <title>Draft assemblies of triclosan tolerant bacteria isolated from returned activated sludge.</title>
        <authorList>
            <person name="Van Hamelsveld S."/>
        </authorList>
    </citation>
    <scope>NUCLEOTIDE SEQUENCE [LARGE SCALE GENOMIC DNA]</scope>
    <source>
        <strain evidence="1 2">GW210010_S58</strain>
    </source>
</reference>
<sequence length="61" mass="6565">MTNAAARAGRAYAAGETSLSELLVIRRSLADTALAARLAAVNAREAEEKLRLDLHLPSRFD</sequence>
<comment type="caution">
    <text evidence="1">The sequence shown here is derived from an EMBL/GenBank/DDBJ whole genome shotgun (WGS) entry which is preliminary data.</text>
</comment>
<gene>
    <name evidence="1" type="ORF">P3W85_19560</name>
</gene>
<accession>A0ABT6AR93</accession>
<evidence type="ECO:0000313" key="1">
    <source>
        <dbReference type="EMBL" id="MDF3835141.1"/>
    </source>
</evidence>